<evidence type="ECO:0000256" key="4">
    <source>
        <dbReference type="ARBA" id="ARBA00023139"/>
    </source>
</evidence>
<keyword evidence="2" id="KW-0732">Signal</keyword>
<keyword evidence="8" id="KW-1185">Reference proteome</keyword>
<reference evidence="7 8" key="1">
    <citation type="submission" date="2023-08" db="EMBL/GenBank/DDBJ databases">
        <title>Comparative genomics and taxonomic characterization of three novel marine species of genus Marivirga.</title>
        <authorList>
            <person name="Muhammad N."/>
            <person name="Kim S.-G."/>
        </authorList>
    </citation>
    <scope>NUCLEOTIDE SEQUENCE [LARGE SCALE GENOMIC DNA]</scope>
    <source>
        <strain evidence="7 8">BDSF4-3</strain>
    </source>
</reference>
<keyword evidence="1" id="KW-1003">Cell membrane</keyword>
<dbReference type="PROSITE" id="PS51257">
    <property type="entry name" value="PROKAR_LIPOPROTEIN"/>
    <property type="match status" value="1"/>
</dbReference>
<evidence type="ECO:0000256" key="6">
    <source>
        <dbReference type="SAM" id="Phobius"/>
    </source>
</evidence>
<keyword evidence="4" id="KW-0564">Palmitate</keyword>
<keyword evidence="5" id="KW-0449">Lipoprotein</keyword>
<evidence type="ECO:0000256" key="2">
    <source>
        <dbReference type="ARBA" id="ARBA00022729"/>
    </source>
</evidence>
<dbReference type="InterPro" id="IPR005534">
    <property type="entry name" value="Curli_assmbl/transp-comp_CsgG"/>
</dbReference>
<sequence length="481" mass="53976">MKNIPYKYFALIISLVILSSCSNYFYQPMRTKNARLGAETQYYKQLTSLPEPKDKIVAAVYKFRDQTGQYKESETGASWSTAVTQGATSILLRAMEESGWFIPIEREGLSNLLNERKIIRSSRANYTDVKDQLLPPLVFAGIIIEGGIVSFDSNIKTGGAGLRYFGSGSSGQYREDRVTIYLRAVSTSNGRILKTIYTSKTILSQQVDVGVFRFVSLRRLLEAEMGFTYNEPSEMAVKEAIEKAVIGLVIEGIDDQLWQVMDTVDLQGDVINQYKTEQINNNYIDAFGLEVRERRDNWGIGINGSAIKCEGDYVNGETLGAAEIAMEYSPKSAFSVMTNLGVGKISASGGFNSILSYADLGVKYKFLHLNTMTPYIYIGGGTVKELMNDRDSKIEYYQDFYPLGTVEFGFEHLLKNNFGIHGAVNYRHVLSDNLDGLEFGEYDDFFWGVSIGVTKYFSFKKKNKKGGIKKEGLKRKKDVKI</sequence>
<accession>A0AA49GAN6</accession>
<dbReference type="Proteomes" id="UP001230496">
    <property type="component" value="Chromosome"/>
</dbReference>
<organism evidence="7 8">
    <name type="scientific">Marivirga salinarum</name>
    <dbReference type="NCBI Taxonomy" id="3059078"/>
    <lineage>
        <taxon>Bacteria</taxon>
        <taxon>Pseudomonadati</taxon>
        <taxon>Bacteroidota</taxon>
        <taxon>Cytophagia</taxon>
        <taxon>Cytophagales</taxon>
        <taxon>Marivirgaceae</taxon>
        <taxon>Marivirga</taxon>
    </lineage>
</organism>
<protein>
    <submittedName>
        <fullName evidence="7">CsgG/HfaB family protein</fullName>
    </submittedName>
</protein>
<evidence type="ECO:0000256" key="5">
    <source>
        <dbReference type="ARBA" id="ARBA00023288"/>
    </source>
</evidence>
<dbReference type="PANTHER" id="PTHR41164:SF1">
    <property type="entry name" value="CURLI PRODUCTION ASSEMBLY_TRANSPORT COMPONENT CSGG"/>
    <property type="match status" value="1"/>
</dbReference>
<dbReference type="EMBL" id="CP129971">
    <property type="protein sequence ID" value="WKK74315.2"/>
    <property type="molecule type" value="Genomic_DNA"/>
</dbReference>
<feature type="transmembrane region" description="Helical" evidence="6">
    <location>
        <begin position="6"/>
        <end position="26"/>
    </location>
</feature>
<dbReference type="KEGG" id="msaa:QYS49_21465"/>
<dbReference type="AlphaFoldDB" id="A0AA49GAN6"/>
<evidence type="ECO:0000313" key="7">
    <source>
        <dbReference type="EMBL" id="WKK74315.2"/>
    </source>
</evidence>
<dbReference type="RefSeq" id="WP_308347715.1">
    <property type="nucleotide sequence ID" value="NZ_CP129971.1"/>
</dbReference>
<evidence type="ECO:0000256" key="1">
    <source>
        <dbReference type="ARBA" id="ARBA00022475"/>
    </source>
</evidence>
<evidence type="ECO:0000256" key="3">
    <source>
        <dbReference type="ARBA" id="ARBA00023136"/>
    </source>
</evidence>
<dbReference type="PANTHER" id="PTHR41164">
    <property type="entry name" value="CURLI PRODUCTION ASSEMBLY/TRANSPORT COMPONENT CSGG"/>
    <property type="match status" value="1"/>
</dbReference>
<proteinExistence type="predicted"/>
<keyword evidence="6" id="KW-1133">Transmembrane helix</keyword>
<dbReference type="Gene3D" id="3.40.50.10610">
    <property type="entry name" value="ABC-type transport auxiliary lipoprotein component"/>
    <property type="match status" value="2"/>
</dbReference>
<dbReference type="GO" id="GO:0030288">
    <property type="term" value="C:outer membrane-bounded periplasmic space"/>
    <property type="evidence" value="ECO:0007669"/>
    <property type="project" value="InterPro"/>
</dbReference>
<keyword evidence="6" id="KW-0812">Transmembrane</keyword>
<keyword evidence="3 6" id="KW-0472">Membrane</keyword>
<name>A0AA49GAN6_9BACT</name>
<evidence type="ECO:0000313" key="8">
    <source>
        <dbReference type="Proteomes" id="UP001230496"/>
    </source>
</evidence>
<gene>
    <name evidence="7" type="ORF">QYS49_21465</name>
</gene>
<dbReference type="Pfam" id="PF03783">
    <property type="entry name" value="CsgG"/>
    <property type="match status" value="1"/>
</dbReference>